<dbReference type="RefSeq" id="WP_149817087.1">
    <property type="nucleotide sequence ID" value="NZ_VUOA01000019.1"/>
</dbReference>
<dbReference type="Proteomes" id="UP000323142">
    <property type="component" value="Unassembled WGS sequence"/>
</dbReference>
<evidence type="ECO:0008006" key="4">
    <source>
        <dbReference type="Google" id="ProtNLM"/>
    </source>
</evidence>
<protein>
    <recommendedName>
        <fullName evidence="4">DUF3298 domain-containing protein</fullName>
    </recommendedName>
</protein>
<reference evidence="2 3" key="2">
    <citation type="submission" date="2019-09" db="EMBL/GenBank/DDBJ databases">
        <authorList>
            <person name="Jin C."/>
        </authorList>
    </citation>
    <scope>NUCLEOTIDE SEQUENCE [LARGE SCALE GENOMIC DNA]</scope>
    <source>
        <strain evidence="2 3">BN140002</strain>
    </source>
</reference>
<keyword evidence="3" id="KW-1185">Reference proteome</keyword>
<sequence>MRGPIPLIAGAAILASLPAHAQAVSDPRCPYSFETRVARPTIVVAQARVTCAVERDTGLAGRVIAEARQALGRAVGGAEAEARGKAVEARTERRFTLDVERVHLTDRVASLLSTATEREGDARPSVTPRSLTWDLDRGLYVTLGELFREPRPGGPAMTALRDAVRGALRERAPALADAIKAEPQSFRAWTLTPGADAARASGITFHYGTSERAPEGATAFVPAEVLAPHLTAARRELFGVERR</sequence>
<proteinExistence type="predicted"/>
<keyword evidence="1" id="KW-0732">Signal</keyword>
<reference evidence="2 3" key="1">
    <citation type="submission" date="2019-09" db="EMBL/GenBank/DDBJ databases">
        <title>Salinarimonas rosea gen. nov., sp. nov., a new member of the a-2 subgroup of the Proteobacteria.</title>
        <authorList>
            <person name="Liu J."/>
        </authorList>
    </citation>
    <scope>NUCLEOTIDE SEQUENCE [LARGE SCALE GENOMIC DNA]</scope>
    <source>
        <strain evidence="2 3">BN140002</strain>
    </source>
</reference>
<organism evidence="2 3">
    <name type="scientific">Salinarimonas soli</name>
    <dbReference type="NCBI Taxonomy" id="1638099"/>
    <lineage>
        <taxon>Bacteria</taxon>
        <taxon>Pseudomonadati</taxon>
        <taxon>Pseudomonadota</taxon>
        <taxon>Alphaproteobacteria</taxon>
        <taxon>Hyphomicrobiales</taxon>
        <taxon>Salinarimonadaceae</taxon>
        <taxon>Salinarimonas</taxon>
    </lineage>
</organism>
<accession>A0A5B2VFG9</accession>
<feature type="chain" id="PRO_5022976759" description="DUF3298 domain-containing protein" evidence="1">
    <location>
        <begin position="22"/>
        <end position="243"/>
    </location>
</feature>
<evidence type="ECO:0000313" key="2">
    <source>
        <dbReference type="EMBL" id="KAA2237356.1"/>
    </source>
</evidence>
<dbReference type="OrthoDB" id="4760806at2"/>
<evidence type="ECO:0000313" key="3">
    <source>
        <dbReference type="Proteomes" id="UP000323142"/>
    </source>
</evidence>
<evidence type="ECO:0000256" key="1">
    <source>
        <dbReference type="SAM" id="SignalP"/>
    </source>
</evidence>
<name>A0A5B2VFG9_9HYPH</name>
<dbReference type="AlphaFoldDB" id="A0A5B2VFG9"/>
<dbReference type="EMBL" id="VUOA01000019">
    <property type="protein sequence ID" value="KAA2237356.1"/>
    <property type="molecule type" value="Genomic_DNA"/>
</dbReference>
<gene>
    <name evidence="2" type="ORF">F0L46_10175</name>
</gene>
<feature type="signal peptide" evidence="1">
    <location>
        <begin position="1"/>
        <end position="21"/>
    </location>
</feature>
<comment type="caution">
    <text evidence="2">The sequence shown here is derived from an EMBL/GenBank/DDBJ whole genome shotgun (WGS) entry which is preliminary data.</text>
</comment>